<keyword evidence="2" id="KW-1185">Reference proteome</keyword>
<reference evidence="1 2" key="1">
    <citation type="submission" date="2015-07" db="EMBL/GenBank/DDBJ databases">
        <title>The genome of Pseudoloma neurophilia, a relevant intracellular parasite of the zebrafish.</title>
        <authorList>
            <person name="Ndikumana S."/>
            <person name="Pelin A."/>
            <person name="Sanders J."/>
            <person name="Corradi N."/>
        </authorList>
    </citation>
    <scope>NUCLEOTIDE SEQUENCE [LARGE SCALE GENOMIC DNA]</scope>
    <source>
        <strain evidence="1 2">MK1</strain>
    </source>
</reference>
<name>A0A0R0M8Q0_9MICR</name>
<dbReference type="Proteomes" id="UP000051530">
    <property type="component" value="Unassembled WGS sequence"/>
</dbReference>
<gene>
    <name evidence="1" type="ORF">M153_16400011466</name>
</gene>
<dbReference type="VEuPathDB" id="MicrosporidiaDB:M153_16400011466"/>
<comment type="caution">
    <text evidence="1">The sequence shown here is derived from an EMBL/GenBank/DDBJ whole genome shotgun (WGS) entry which is preliminary data.</text>
</comment>
<protein>
    <submittedName>
        <fullName evidence="1">Uncharacterized protein</fullName>
    </submittedName>
</protein>
<accession>A0A0R0M8Q0</accession>
<evidence type="ECO:0000313" key="1">
    <source>
        <dbReference type="EMBL" id="KRH94699.1"/>
    </source>
</evidence>
<dbReference type="EMBL" id="LGUB01000040">
    <property type="protein sequence ID" value="KRH94699.1"/>
    <property type="molecule type" value="Genomic_DNA"/>
</dbReference>
<dbReference type="AlphaFoldDB" id="A0A0R0M8Q0"/>
<proteinExistence type="predicted"/>
<sequence length="65" mass="7762">MESDFDFLYHCYVEKDIQAAFDTIYFQNKIDQVKIDRSVCKYDGKSFMKRNLVSKSKTICKFSED</sequence>
<organism evidence="1 2">
    <name type="scientific">Pseudoloma neurophilia</name>
    <dbReference type="NCBI Taxonomy" id="146866"/>
    <lineage>
        <taxon>Eukaryota</taxon>
        <taxon>Fungi</taxon>
        <taxon>Fungi incertae sedis</taxon>
        <taxon>Microsporidia</taxon>
        <taxon>Pseudoloma</taxon>
    </lineage>
</organism>
<evidence type="ECO:0000313" key="2">
    <source>
        <dbReference type="Proteomes" id="UP000051530"/>
    </source>
</evidence>